<feature type="non-terminal residue" evidence="2">
    <location>
        <position position="267"/>
    </location>
</feature>
<keyword evidence="3" id="KW-1185">Reference proteome</keyword>
<keyword evidence="1" id="KW-0472">Membrane</keyword>
<dbReference type="Proteomes" id="UP001223214">
    <property type="component" value="Unassembled WGS sequence"/>
</dbReference>
<dbReference type="EMBL" id="JASSOM010000015">
    <property type="protein sequence ID" value="MDK9362516.1"/>
    <property type="molecule type" value="Genomic_DNA"/>
</dbReference>
<evidence type="ECO:0000313" key="2">
    <source>
        <dbReference type="EMBL" id="MDK9362516.1"/>
    </source>
</evidence>
<dbReference type="AlphaFoldDB" id="A0AAP4CZQ3"/>
<keyword evidence="1" id="KW-0812">Transmembrane</keyword>
<keyword evidence="1" id="KW-1133">Transmembrane helix</keyword>
<dbReference type="RefSeq" id="WP_285157125.1">
    <property type="nucleotide sequence ID" value="NZ_JASSOM010000015.1"/>
</dbReference>
<gene>
    <name evidence="2" type="ORF">QQF32_04770</name>
</gene>
<reference evidence="2 3" key="1">
    <citation type="submission" date="2023-06" db="EMBL/GenBank/DDBJ databases">
        <title>Identification and characterization of antibiotic-resistant Gram-negative bacteria.</title>
        <authorList>
            <person name="Cho G.-S."/>
            <person name="Lee J."/>
            <person name="Tai E."/>
            <person name="Jeong S."/>
            <person name="Kim I."/>
            <person name="Kim B.-E."/>
            <person name="Jeong M.-I."/>
            <person name="Oh K.-K."/>
            <person name="Franz C.M.A.P."/>
        </authorList>
    </citation>
    <scope>NUCLEOTIDE SEQUENCE [LARGE SCALE GENOMIC DNA]</scope>
    <source>
        <strain evidence="2 3">V106_12</strain>
    </source>
</reference>
<feature type="transmembrane region" description="Helical" evidence="1">
    <location>
        <begin position="49"/>
        <end position="69"/>
    </location>
</feature>
<name>A0AAP4CZQ3_9ENTR</name>
<comment type="caution">
    <text evidence="2">The sequence shown here is derived from an EMBL/GenBank/DDBJ whole genome shotgun (WGS) entry which is preliminary data.</text>
</comment>
<proteinExistence type="predicted"/>
<feature type="transmembrane region" description="Helical" evidence="1">
    <location>
        <begin position="23"/>
        <end position="43"/>
    </location>
</feature>
<accession>A0AAP4CZQ3</accession>
<protein>
    <submittedName>
        <fullName evidence="2">Uncharacterized protein</fullName>
    </submittedName>
</protein>
<sequence length="267" mass="29633">MPVWLDAIPEKAPKIPRPGTGRWLLFLAFVMLGGIALTLWCWTSERTGFVFWFTALGLPFCTWGLLFGLRRVAYKAEQVGAESRNVDREALIDSEILRGQRCAWILGTYIQAPAGNKADDLLEAMKVAAPAIDFSHPRGCDKPVRYAALTEYQSDLTKALTAAVTKLTTRVEGIVQPLPPELPCWLVLDCDNDLYPLIEEQLKADLSLKTGRIFRLMSGKGLSAFDAWLDKRWDNPGILVAITLSLPASPREDDADAVSMVVLSNRK</sequence>
<organism evidence="2 3">
    <name type="scientific">Lelliottia wanjuensis</name>
    <dbReference type="NCBI Taxonomy" id="3050585"/>
    <lineage>
        <taxon>Bacteria</taxon>
        <taxon>Pseudomonadati</taxon>
        <taxon>Pseudomonadota</taxon>
        <taxon>Gammaproteobacteria</taxon>
        <taxon>Enterobacterales</taxon>
        <taxon>Enterobacteriaceae</taxon>
        <taxon>Lelliottia</taxon>
    </lineage>
</organism>
<evidence type="ECO:0000256" key="1">
    <source>
        <dbReference type="SAM" id="Phobius"/>
    </source>
</evidence>
<evidence type="ECO:0000313" key="3">
    <source>
        <dbReference type="Proteomes" id="UP001223214"/>
    </source>
</evidence>